<dbReference type="EMBL" id="RDQH01000341">
    <property type="protein sequence ID" value="RXH74656.1"/>
    <property type="molecule type" value="Genomic_DNA"/>
</dbReference>
<sequence>MSTSGIRFYDPKTTDMDLVQAMIHKGIVHDTFTDYVVKSENNDELAGKILAFIPSTEDLLAQIASCTHELDETDHASALEFTQELTKKCEGFGAPEMLKHCEVLKHKCIARDDVQSRESLVLLYEKYDILQHSLLRLLEIQNTPLHYNQVQTHAMERYQRSLEVISNHWFKKTILDARKAKKLGEQVADDAVPILGRTLSGGCGYGGEAVDDARR</sequence>
<dbReference type="Proteomes" id="UP000290289">
    <property type="component" value="Chromosome 15"/>
</dbReference>
<organism evidence="1 2">
    <name type="scientific">Malus domestica</name>
    <name type="common">Apple</name>
    <name type="synonym">Pyrus malus</name>
    <dbReference type="NCBI Taxonomy" id="3750"/>
    <lineage>
        <taxon>Eukaryota</taxon>
        <taxon>Viridiplantae</taxon>
        <taxon>Streptophyta</taxon>
        <taxon>Embryophyta</taxon>
        <taxon>Tracheophyta</taxon>
        <taxon>Spermatophyta</taxon>
        <taxon>Magnoliopsida</taxon>
        <taxon>eudicotyledons</taxon>
        <taxon>Gunneridae</taxon>
        <taxon>Pentapetalae</taxon>
        <taxon>rosids</taxon>
        <taxon>fabids</taxon>
        <taxon>Rosales</taxon>
        <taxon>Rosaceae</taxon>
        <taxon>Amygdaloideae</taxon>
        <taxon>Maleae</taxon>
        <taxon>Malus</taxon>
    </lineage>
</organism>
<comment type="caution">
    <text evidence="1">The sequence shown here is derived from an EMBL/GenBank/DDBJ whole genome shotgun (WGS) entry which is preliminary data.</text>
</comment>
<dbReference type="GO" id="GO:0000160">
    <property type="term" value="P:phosphorelay signal transduction system"/>
    <property type="evidence" value="ECO:0007669"/>
    <property type="project" value="InterPro"/>
</dbReference>
<dbReference type="Gene3D" id="1.20.120.160">
    <property type="entry name" value="HPT domain"/>
    <property type="match status" value="1"/>
</dbReference>
<accession>A0A498HT94</accession>
<protein>
    <submittedName>
        <fullName evidence="1">Uncharacterized protein</fullName>
    </submittedName>
</protein>
<dbReference type="SMR" id="A0A498HT94"/>
<dbReference type="AlphaFoldDB" id="A0A498HT94"/>
<proteinExistence type="predicted"/>
<name>A0A498HT94_MALDO</name>
<reference evidence="1 2" key="1">
    <citation type="submission" date="2018-10" db="EMBL/GenBank/DDBJ databases">
        <title>A high-quality apple genome assembly.</title>
        <authorList>
            <person name="Hu J."/>
        </authorList>
    </citation>
    <scope>NUCLEOTIDE SEQUENCE [LARGE SCALE GENOMIC DNA]</scope>
    <source>
        <strain evidence="2">cv. HFTH1</strain>
        <tissue evidence="1">Young leaf</tissue>
    </source>
</reference>
<evidence type="ECO:0000313" key="1">
    <source>
        <dbReference type="EMBL" id="RXH74656.1"/>
    </source>
</evidence>
<gene>
    <name evidence="1" type="ORF">DVH24_029377</name>
</gene>
<evidence type="ECO:0000313" key="2">
    <source>
        <dbReference type="Proteomes" id="UP000290289"/>
    </source>
</evidence>
<keyword evidence="2" id="KW-1185">Reference proteome</keyword>
<dbReference type="InterPro" id="IPR036641">
    <property type="entry name" value="HPT_dom_sf"/>
</dbReference>